<feature type="compositionally biased region" description="Polar residues" evidence="6">
    <location>
        <begin position="96"/>
        <end position="106"/>
    </location>
</feature>
<protein>
    <recommendedName>
        <fullName evidence="7">HAT C-terminal dimerisation domain-containing protein</fullName>
    </recommendedName>
</protein>
<feature type="domain" description="HAT C-terminal dimerisation" evidence="7">
    <location>
        <begin position="760"/>
        <end position="824"/>
    </location>
</feature>
<feature type="compositionally biased region" description="Acidic residues" evidence="6">
    <location>
        <begin position="719"/>
        <end position="729"/>
    </location>
</feature>
<dbReference type="OMA" id="WQAGNVD"/>
<accession>A0A284R392</accession>
<evidence type="ECO:0000256" key="1">
    <source>
        <dbReference type="ARBA" id="ARBA00004123"/>
    </source>
</evidence>
<dbReference type="SUPFAM" id="SSF53098">
    <property type="entry name" value="Ribonuclease H-like"/>
    <property type="match status" value="1"/>
</dbReference>
<evidence type="ECO:0000313" key="8">
    <source>
        <dbReference type="EMBL" id="SJL03187.1"/>
    </source>
</evidence>
<keyword evidence="2" id="KW-0479">Metal-binding</keyword>
<dbReference type="AlphaFoldDB" id="A0A284R392"/>
<dbReference type="Pfam" id="PF05699">
    <property type="entry name" value="Dimer_Tnp_hAT"/>
    <property type="match status" value="1"/>
</dbReference>
<evidence type="ECO:0000256" key="3">
    <source>
        <dbReference type="ARBA" id="ARBA00022771"/>
    </source>
</evidence>
<evidence type="ECO:0000256" key="5">
    <source>
        <dbReference type="ARBA" id="ARBA00023242"/>
    </source>
</evidence>
<keyword evidence="3" id="KW-0863">Zinc-finger</keyword>
<sequence length="880" mass="100412">MPARDEPDPRLIVDGRRNHRRPHRYGESTSPSPPPLPSPSTRKRGPDHPNPSEGDGNSTELSAPRQPKRVRTDGETLEACDDEPEVQEKQVDTLAGSANQRPTSPEVSILPRPDETGLSGFAKDVEKMVTVLKPKTSLSTNVTADLKHFFEAAPDEGNKKGEMVPRKRCTICRNTFSIDPTTGRRHLAAKHKADYRAWCKANNFESMLPEDTAERRNDEKKKLAQSSLDNHVIDLTHQKQESRVIYTVHNWDRAVIRWMINTDQPIDAFQHPDFIRMIHMAAQAPNGEIFLPGRKATRRAILEWSNEHLVNLKNLFASNRVTGRVSFTNDVWQAGNVDSYFAVTAHYIEEREPCQWTLQMALIGFVRLTGAHTGKRLGQLQYKVVERAGLQKRSGPVTCDNVSSNDGMMVEYSFRIRLAGDTEYEAEQNRVRCSSHSVNLGSQKFMRTYSKAPHYDPLNPDAHIPTDRDEVGIIRAITVKEGSSSARHEKFIDVQHVLNTKTLERNPDAEVERPKHLCLDMPVRWSSTFNMLIRALLLRSAVDRFVVELILDEKDERKADKLRALRLSEDEWRHVILFTRILQASYNFISHIYITETDPSLVIPALERLHKKLTDRLSKPEYTPFVPAIQACLEIIEKYYGRTEYTDVYIMAMVLDPTMKMTWIDKEWEPALRSEALELVQNNYKKRHLQMYDTNSPPPTIAASSSTSKKSRKMQSLLEDSDEEEDDVQADNSRMATSASSWELGFNEYMFGVDRLALNQSVVAWWGQASIRLPVWASIARDYLPVMASSVSSEKIFSSSGITISKRRNRLHGDVVEALQILKSAFRHSSISYFNDLPTLQTEEDILDEETKEDELMSSVHQKVKNRLAIDLDDDCYEAE</sequence>
<evidence type="ECO:0000256" key="2">
    <source>
        <dbReference type="ARBA" id="ARBA00022723"/>
    </source>
</evidence>
<proteinExistence type="predicted"/>
<feature type="region of interest" description="Disordered" evidence="6">
    <location>
        <begin position="691"/>
        <end position="734"/>
    </location>
</feature>
<dbReference type="InterPro" id="IPR012337">
    <property type="entry name" value="RNaseH-like_sf"/>
</dbReference>
<name>A0A284R392_ARMOS</name>
<dbReference type="GO" id="GO:0005634">
    <property type="term" value="C:nucleus"/>
    <property type="evidence" value="ECO:0007669"/>
    <property type="project" value="UniProtKB-SubCell"/>
</dbReference>
<feature type="region of interest" description="Disordered" evidence="6">
    <location>
        <begin position="1"/>
        <end position="118"/>
    </location>
</feature>
<evidence type="ECO:0000256" key="4">
    <source>
        <dbReference type="ARBA" id="ARBA00022833"/>
    </source>
</evidence>
<organism evidence="8 9">
    <name type="scientific">Armillaria ostoyae</name>
    <name type="common">Armillaria root rot fungus</name>
    <dbReference type="NCBI Taxonomy" id="47428"/>
    <lineage>
        <taxon>Eukaryota</taxon>
        <taxon>Fungi</taxon>
        <taxon>Dikarya</taxon>
        <taxon>Basidiomycota</taxon>
        <taxon>Agaricomycotina</taxon>
        <taxon>Agaricomycetes</taxon>
        <taxon>Agaricomycetidae</taxon>
        <taxon>Agaricales</taxon>
        <taxon>Marasmiineae</taxon>
        <taxon>Physalacriaceae</taxon>
        <taxon>Armillaria</taxon>
    </lineage>
</organism>
<keyword evidence="4" id="KW-0862">Zinc</keyword>
<feature type="compositionally biased region" description="Acidic residues" evidence="6">
    <location>
        <begin position="75"/>
        <end position="85"/>
    </location>
</feature>
<keyword evidence="5" id="KW-0539">Nucleus</keyword>
<dbReference type="InterPro" id="IPR052035">
    <property type="entry name" value="ZnF_BED_domain_contain"/>
</dbReference>
<feature type="compositionally biased region" description="Basic and acidic residues" evidence="6">
    <location>
        <begin position="1"/>
        <end position="16"/>
    </location>
</feature>
<keyword evidence="9" id="KW-1185">Reference proteome</keyword>
<dbReference type="GO" id="GO:0008270">
    <property type="term" value="F:zinc ion binding"/>
    <property type="evidence" value="ECO:0007669"/>
    <property type="project" value="UniProtKB-KW"/>
</dbReference>
<dbReference type="OrthoDB" id="3243659at2759"/>
<gene>
    <name evidence="8" type="ORF">ARMOST_06533</name>
</gene>
<evidence type="ECO:0000259" key="7">
    <source>
        <dbReference type="Pfam" id="PF05699"/>
    </source>
</evidence>
<comment type="subcellular location">
    <subcellularLocation>
        <location evidence="1">Nucleus</location>
    </subcellularLocation>
</comment>
<evidence type="ECO:0000256" key="6">
    <source>
        <dbReference type="SAM" id="MobiDB-lite"/>
    </source>
</evidence>
<dbReference type="PANTHER" id="PTHR46481">
    <property type="entry name" value="ZINC FINGER BED DOMAIN-CONTAINING PROTEIN 4"/>
    <property type="match status" value="1"/>
</dbReference>
<dbReference type="InterPro" id="IPR008906">
    <property type="entry name" value="HATC_C_dom"/>
</dbReference>
<evidence type="ECO:0000313" key="9">
    <source>
        <dbReference type="Proteomes" id="UP000219338"/>
    </source>
</evidence>
<dbReference type="Proteomes" id="UP000219338">
    <property type="component" value="Unassembled WGS sequence"/>
</dbReference>
<dbReference type="GO" id="GO:0046983">
    <property type="term" value="F:protein dimerization activity"/>
    <property type="evidence" value="ECO:0007669"/>
    <property type="project" value="InterPro"/>
</dbReference>
<dbReference type="EMBL" id="FUEG01000004">
    <property type="protein sequence ID" value="SJL03187.1"/>
    <property type="molecule type" value="Genomic_DNA"/>
</dbReference>
<dbReference type="PANTHER" id="PTHR46481:SF10">
    <property type="entry name" value="ZINC FINGER BED DOMAIN-CONTAINING PROTEIN 39"/>
    <property type="match status" value="1"/>
</dbReference>
<reference evidence="9" key="1">
    <citation type="journal article" date="2017" name="Nat. Ecol. Evol.">
        <title>Genome expansion and lineage-specific genetic innovations in the forest pathogenic fungi Armillaria.</title>
        <authorList>
            <person name="Sipos G."/>
            <person name="Prasanna A.N."/>
            <person name="Walter M.C."/>
            <person name="O'Connor E."/>
            <person name="Balint B."/>
            <person name="Krizsan K."/>
            <person name="Kiss B."/>
            <person name="Hess J."/>
            <person name="Varga T."/>
            <person name="Slot J."/>
            <person name="Riley R."/>
            <person name="Boka B."/>
            <person name="Rigling D."/>
            <person name="Barry K."/>
            <person name="Lee J."/>
            <person name="Mihaltcheva S."/>
            <person name="LaButti K."/>
            <person name="Lipzen A."/>
            <person name="Waldron R."/>
            <person name="Moloney N.M."/>
            <person name="Sperisen C."/>
            <person name="Kredics L."/>
            <person name="Vagvoelgyi C."/>
            <person name="Patrignani A."/>
            <person name="Fitzpatrick D."/>
            <person name="Nagy I."/>
            <person name="Doyle S."/>
            <person name="Anderson J.B."/>
            <person name="Grigoriev I.V."/>
            <person name="Gueldener U."/>
            <person name="Muensterkoetter M."/>
            <person name="Nagy L.G."/>
        </authorList>
    </citation>
    <scope>NUCLEOTIDE SEQUENCE [LARGE SCALE GENOMIC DNA]</scope>
    <source>
        <strain evidence="9">C18/9</strain>
    </source>
</reference>